<accession>A0A976MD07</accession>
<dbReference type="SUPFAM" id="SSF47240">
    <property type="entry name" value="Ferritin-like"/>
    <property type="match status" value="1"/>
</dbReference>
<sequence>MSSVRTSTFLPNSGLEAIQDRESLLKENKGRWVMFPVEYDTFWVMYKEVENNFWAAEDFIFSEDKRSLDSLPAPLLDCLNWLLSYHMMLDNTSLCRPADITLDLLSDVQAAEARAFYGFQLTDENIHSETVGFMFQNLGLSLDLSSGADKISWLQTLCKESSSFFRRVLVCVISKLLFNCSFSILRDFLVKDRHVPTHTSAFDAMKSDRHIHVRFAYCVFRLLEYKMLESEVLDLVREATRLEFEFCSKALPLDFMNLSKDHLEAYIQFSANNVLLVSGYKPLFNPDYDVEWLNTPKVDLSIQKHHQKTQIQNEVITTTEIKFDEDF</sequence>
<dbReference type="Pfam" id="PF00268">
    <property type="entry name" value="Ribonuc_red_sm"/>
    <property type="match status" value="1"/>
</dbReference>
<comment type="similarity">
    <text evidence="1">Belongs to the ribonucleoside diphosphate reductase small chain family.</text>
</comment>
<proteinExistence type="inferred from homology"/>
<dbReference type="PANTHER" id="PTHR23409:SF18">
    <property type="entry name" value="RIBONUCLEOSIDE-DIPHOSPHATE REDUCTASE SUBUNIT M2"/>
    <property type="match status" value="1"/>
</dbReference>
<protein>
    <submittedName>
        <fullName evidence="2">Ribonucleoside reductase</fullName>
        <ecNumber evidence="2">1.17.4.1</ecNumber>
    </submittedName>
</protein>
<dbReference type="InterPro" id="IPR012348">
    <property type="entry name" value="RNR-like"/>
</dbReference>
<dbReference type="InterPro" id="IPR009078">
    <property type="entry name" value="Ferritin-like_SF"/>
</dbReference>
<dbReference type="GO" id="GO:0004748">
    <property type="term" value="F:ribonucleoside-diphosphate reductase activity, thioredoxin disulfide as acceptor"/>
    <property type="evidence" value="ECO:0007669"/>
    <property type="project" value="UniProtKB-EC"/>
</dbReference>
<dbReference type="GO" id="GO:0009263">
    <property type="term" value="P:deoxyribonucleotide biosynthetic process"/>
    <property type="evidence" value="ECO:0007669"/>
    <property type="project" value="InterPro"/>
</dbReference>
<gene>
    <name evidence="2" type="ORF">MACK_000983</name>
</gene>
<evidence type="ECO:0000256" key="1">
    <source>
        <dbReference type="ARBA" id="ARBA00009303"/>
    </source>
</evidence>
<evidence type="ECO:0000313" key="3">
    <source>
        <dbReference type="Proteomes" id="UP000244811"/>
    </source>
</evidence>
<dbReference type="AlphaFoldDB" id="A0A976MD07"/>
<dbReference type="InterPro" id="IPR000358">
    <property type="entry name" value="RNR_small_fam"/>
</dbReference>
<keyword evidence="2" id="KW-0560">Oxidoreductase</keyword>
<dbReference type="InterPro" id="IPR033909">
    <property type="entry name" value="RNR_small"/>
</dbReference>
<organism evidence="2 3">
    <name type="scientific">Theileria orientalis</name>
    <dbReference type="NCBI Taxonomy" id="68886"/>
    <lineage>
        <taxon>Eukaryota</taxon>
        <taxon>Sar</taxon>
        <taxon>Alveolata</taxon>
        <taxon>Apicomplexa</taxon>
        <taxon>Aconoidasida</taxon>
        <taxon>Piroplasmida</taxon>
        <taxon>Theileriidae</taxon>
        <taxon>Theileria</taxon>
    </lineage>
</organism>
<dbReference type="EMBL" id="CP056069">
    <property type="protein sequence ID" value="UKK00908.2"/>
    <property type="molecule type" value="Genomic_DNA"/>
</dbReference>
<evidence type="ECO:0000313" key="2">
    <source>
        <dbReference type="EMBL" id="UKK00908.2"/>
    </source>
</evidence>
<dbReference type="EC" id="1.17.4.1" evidence="2"/>
<dbReference type="Gene3D" id="1.10.620.20">
    <property type="entry name" value="Ribonucleotide Reductase, subunit A"/>
    <property type="match status" value="1"/>
</dbReference>
<reference evidence="2" key="1">
    <citation type="submission" date="2022-07" db="EMBL/GenBank/DDBJ databases">
        <title>Evaluation of T. orientalis genome assembly methods using nanopore sequencing and analysis of variation between genomes.</title>
        <authorList>
            <person name="Yam J."/>
            <person name="Micallef M.L."/>
            <person name="Liu M."/>
            <person name="Djordjevic S.P."/>
            <person name="Bogema D.R."/>
            <person name="Jenkins C."/>
        </authorList>
    </citation>
    <scope>NUCLEOTIDE SEQUENCE</scope>
    <source>
        <strain evidence="2">Goon Nure</strain>
    </source>
</reference>
<name>A0A976MD07_THEOR</name>
<dbReference type="PANTHER" id="PTHR23409">
    <property type="entry name" value="RIBONUCLEOSIDE-DIPHOSPHATE REDUCTASE SMALL CHAIN"/>
    <property type="match status" value="1"/>
</dbReference>
<dbReference type="Proteomes" id="UP000244811">
    <property type="component" value="Chromosome 1"/>
</dbReference>
<dbReference type="CDD" id="cd01049">
    <property type="entry name" value="RNRR2"/>
    <property type="match status" value="1"/>
</dbReference>